<dbReference type="InterPro" id="IPR011009">
    <property type="entry name" value="Kinase-like_dom_sf"/>
</dbReference>
<dbReference type="PANTHER" id="PTHR44329">
    <property type="entry name" value="SERINE/THREONINE-PROTEIN KINASE TNNI3K-RELATED"/>
    <property type="match status" value="1"/>
</dbReference>
<dbReference type="SUPFAM" id="SSF56112">
    <property type="entry name" value="Protein kinase-like (PK-like)"/>
    <property type="match status" value="1"/>
</dbReference>
<dbReference type="PROSITE" id="PS50011">
    <property type="entry name" value="PROTEIN_KINASE_DOM"/>
    <property type="match status" value="1"/>
</dbReference>
<dbReference type="AlphaFoldDB" id="A0A8H6W5P8"/>
<evidence type="ECO:0000313" key="2">
    <source>
        <dbReference type="EMBL" id="KAF7305837.1"/>
    </source>
</evidence>
<gene>
    <name evidence="2" type="ORF">HMN09_00737700</name>
</gene>
<dbReference type="Gene3D" id="1.10.510.10">
    <property type="entry name" value="Transferase(Phosphotransferase) domain 1"/>
    <property type="match status" value="1"/>
</dbReference>
<protein>
    <submittedName>
        <fullName evidence="2">Kinase-like protein</fullName>
    </submittedName>
</protein>
<sequence>MTVLPPLPSELQQWRDDRLATPPPAVYGFWEVVESGCDDTFTPFEADLVINPDPRNLGSGARVIIKYCHKPEPRQDATFIAIPEVTKLPCDELSAYAVVSKLTPVAGQCTEVWVWGNRRGTLEGCFVQHDVFHIEPAPSEDLGLPILDIEALTRNYTLRHGVVVILSLVDLDDGGMYVLKTPRRDEGFAAEALQMVALPQSDYCIRPSYSVKDRNGCWRGLLLPYEANGALHEFLVEEHPNLREYKNHEFPLSRLPWSLKLVWARDIGAALEWLHGHLPAWGDLKLDNIVVCRDGHCRLIDYVGPTFRTHLSWAAPEFQFGKPRTTAEDVFSLGLLLWVIATERLSIPREDGILNLQWPTGVDPTYQALVKRCTDAIPSSRPTMSEINREINKLICASSI</sequence>
<dbReference type="GO" id="GO:0004674">
    <property type="term" value="F:protein serine/threonine kinase activity"/>
    <property type="evidence" value="ECO:0007669"/>
    <property type="project" value="TreeGrafter"/>
</dbReference>
<dbReference type="Pfam" id="PF00069">
    <property type="entry name" value="Pkinase"/>
    <property type="match status" value="1"/>
</dbReference>
<keyword evidence="2" id="KW-0808">Transferase</keyword>
<dbReference type="InterPro" id="IPR000719">
    <property type="entry name" value="Prot_kinase_dom"/>
</dbReference>
<dbReference type="InterPro" id="IPR051681">
    <property type="entry name" value="Ser/Thr_Kinases-Pseudokinases"/>
</dbReference>
<dbReference type="EMBL" id="JACAZE010000009">
    <property type="protein sequence ID" value="KAF7305837.1"/>
    <property type="molecule type" value="Genomic_DNA"/>
</dbReference>
<keyword evidence="3" id="KW-1185">Reference proteome</keyword>
<dbReference type="SMART" id="SM00220">
    <property type="entry name" value="S_TKc"/>
    <property type="match status" value="1"/>
</dbReference>
<evidence type="ECO:0000313" key="3">
    <source>
        <dbReference type="Proteomes" id="UP000613580"/>
    </source>
</evidence>
<proteinExistence type="predicted"/>
<dbReference type="GO" id="GO:0005524">
    <property type="term" value="F:ATP binding"/>
    <property type="evidence" value="ECO:0007669"/>
    <property type="project" value="InterPro"/>
</dbReference>
<dbReference type="Proteomes" id="UP000613580">
    <property type="component" value="Unassembled WGS sequence"/>
</dbReference>
<keyword evidence="2" id="KW-0418">Kinase</keyword>
<dbReference type="OrthoDB" id="3257280at2759"/>
<evidence type="ECO:0000259" key="1">
    <source>
        <dbReference type="PROSITE" id="PS50011"/>
    </source>
</evidence>
<name>A0A8H6W5P8_MYCCL</name>
<reference evidence="2" key="1">
    <citation type="submission" date="2020-05" db="EMBL/GenBank/DDBJ databases">
        <title>Mycena genomes resolve the evolution of fungal bioluminescence.</title>
        <authorList>
            <person name="Tsai I.J."/>
        </authorList>
    </citation>
    <scope>NUCLEOTIDE SEQUENCE</scope>
    <source>
        <strain evidence="2">110903Hualien_Pintung</strain>
    </source>
</reference>
<comment type="caution">
    <text evidence="2">The sequence shown here is derived from an EMBL/GenBank/DDBJ whole genome shotgun (WGS) entry which is preliminary data.</text>
</comment>
<accession>A0A8H6W5P8</accession>
<organism evidence="2 3">
    <name type="scientific">Mycena chlorophos</name>
    <name type="common">Agaric fungus</name>
    <name type="synonym">Agaricus chlorophos</name>
    <dbReference type="NCBI Taxonomy" id="658473"/>
    <lineage>
        <taxon>Eukaryota</taxon>
        <taxon>Fungi</taxon>
        <taxon>Dikarya</taxon>
        <taxon>Basidiomycota</taxon>
        <taxon>Agaricomycotina</taxon>
        <taxon>Agaricomycetes</taxon>
        <taxon>Agaricomycetidae</taxon>
        <taxon>Agaricales</taxon>
        <taxon>Marasmiineae</taxon>
        <taxon>Mycenaceae</taxon>
        <taxon>Mycena</taxon>
    </lineage>
</organism>
<feature type="domain" description="Protein kinase" evidence="1">
    <location>
        <begin position="149"/>
        <end position="395"/>
    </location>
</feature>